<dbReference type="AlphaFoldDB" id="A0A7N8YDI9"/>
<keyword evidence="14" id="KW-0732">Signal</keyword>
<dbReference type="Ensembl" id="ENSMAMT00000059415.1">
    <property type="protein sequence ID" value="ENSMAMP00000064091.1"/>
    <property type="gene ID" value="ENSMAMG00000024552.1"/>
</dbReference>
<keyword evidence="8" id="KW-1133">Transmembrane helix</keyword>
<evidence type="ECO:0000256" key="8">
    <source>
        <dbReference type="ARBA" id="ARBA00022989"/>
    </source>
</evidence>
<evidence type="ECO:0000256" key="13">
    <source>
        <dbReference type="RuleBase" id="RU363063"/>
    </source>
</evidence>
<keyword evidence="6" id="KW-0812">Transmembrane</keyword>
<evidence type="ECO:0000256" key="6">
    <source>
        <dbReference type="ARBA" id="ARBA00022692"/>
    </source>
</evidence>
<dbReference type="Proteomes" id="UP000261640">
    <property type="component" value="Unplaced"/>
</dbReference>
<evidence type="ECO:0000256" key="4">
    <source>
        <dbReference type="ARBA" id="ARBA00022676"/>
    </source>
</evidence>
<feature type="chain" id="PRO_5031101234" description="Hexosyltransferase" evidence="14">
    <location>
        <begin position="23"/>
        <end position="234"/>
    </location>
</feature>
<reference evidence="15" key="1">
    <citation type="submission" date="2025-08" db="UniProtKB">
        <authorList>
            <consortium name="Ensembl"/>
        </authorList>
    </citation>
    <scope>IDENTIFICATION</scope>
</reference>
<dbReference type="GO" id="GO:0006493">
    <property type="term" value="P:protein O-linked glycosylation"/>
    <property type="evidence" value="ECO:0007669"/>
    <property type="project" value="TreeGrafter"/>
</dbReference>
<evidence type="ECO:0000313" key="16">
    <source>
        <dbReference type="Proteomes" id="UP000261640"/>
    </source>
</evidence>
<dbReference type="InParanoid" id="A0A7N8YDI9"/>
<dbReference type="GO" id="GO:0000139">
    <property type="term" value="C:Golgi membrane"/>
    <property type="evidence" value="ECO:0007669"/>
    <property type="project" value="UniProtKB-SubCell"/>
</dbReference>
<comment type="subcellular location">
    <subcellularLocation>
        <location evidence="1 13">Golgi apparatus membrane</location>
        <topology evidence="1 13">Single-pass type II membrane protein</topology>
    </subcellularLocation>
</comment>
<dbReference type="InterPro" id="IPR029044">
    <property type="entry name" value="Nucleotide-diphossugar_trans"/>
</dbReference>
<organism evidence="15 16">
    <name type="scientific">Mastacembelus armatus</name>
    <name type="common">zig-zag eel</name>
    <dbReference type="NCBI Taxonomy" id="205130"/>
    <lineage>
        <taxon>Eukaryota</taxon>
        <taxon>Metazoa</taxon>
        <taxon>Chordata</taxon>
        <taxon>Craniata</taxon>
        <taxon>Vertebrata</taxon>
        <taxon>Euteleostomi</taxon>
        <taxon>Actinopterygii</taxon>
        <taxon>Neopterygii</taxon>
        <taxon>Teleostei</taxon>
        <taxon>Neoteleostei</taxon>
        <taxon>Acanthomorphata</taxon>
        <taxon>Anabantaria</taxon>
        <taxon>Synbranchiformes</taxon>
        <taxon>Mastacembelidae</taxon>
        <taxon>Mastacembelus</taxon>
    </lineage>
</organism>
<dbReference type="Gene3D" id="3.90.550.50">
    <property type="match status" value="1"/>
</dbReference>
<accession>A0A7N8YDI9</accession>
<protein>
    <recommendedName>
        <fullName evidence="13">Hexosyltransferase</fullName>
        <ecNumber evidence="13">2.4.1.-</ecNumber>
    </recommendedName>
</protein>
<dbReference type="FunFam" id="3.90.550.50:FF:000001">
    <property type="entry name" value="Hexosyltransferase"/>
    <property type="match status" value="1"/>
</dbReference>
<keyword evidence="7" id="KW-0735">Signal-anchor</keyword>
<keyword evidence="12" id="KW-0325">Glycoprotein</keyword>
<evidence type="ECO:0000256" key="5">
    <source>
        <dbReference type="ARBA" id="ARBA00022679"/>
    </source>
</evidence>
<dbReference type="PANTHER" id="PTHR11214:SF361">
    <property type="entry name" value="HEXOSYLTRANSFERASE"/>
    <property type="match status" value="1"/>
</dbReference>
<dbReference type="PANTHER" id="PTHR11214">
    <property type="entry name" value="BETA-1,3-N-ACETYLGLUCOSAMINYLTRANSFERASE"/>
    <property type="match status" value="1"/>
</dbReference>
<keyword evidence="16" id="KW-1185">Reference proteome</keyword>
<dbReference type="GO" id="GO:0006629">
    <property type="term" value="P:lipid metabolic process"/>
    <property type="evidence" value="ECO:0007669"/>
    <property type="project" value="UniProtKB-KW"/>
</dbReference>
<evidence type="ECO:0000256" key="11">
    <source>
        <dbReference type="ARBA" id="ARBA00023136"/>
    </source>
</evidence>
<dbReference type="InterPro" id="IPR002659">
    <property type="entry name" value="Glyco_trans_31"/>
</dbReference>
<keyword evidence="4 13" id="KW-0328">Glycosyltransferase</keyword>
<evidence type="ECO:0000256" key="7">
    <source>
        <dbReference type="ARBA" id="ARBA00022968"/>
    </source>
</evidence>
<dbReference type="GeneTree" id="ENSGT00940000164876"/>
<dbReference type="EC" id="2.4.1.-" evidence="13"/>
<comment type="pathway">
    <text evidence="2">Protein modification; protein glycosylation.</text>
</comment>
<keyword evidence="5" id="KW-0808">Transferase</keyword>
<keyword evidence="11" id="KW-0472">Membrane</keyword>
<dbReference type="SUPFAM" id="SSF53448">
    <property type="entry name" value="Nucleotide-diphospho-sugar transferases"/>
    <property type="match status" value="1"/>
</dbReference>
<dbReference type="GO" id="GO:0008499">
    <property type="term" value="F:N-acetyl-beta-D-glucosaminide beta-(1,3)-galactosyltransferase activity"/>
    <property type="evidence" value="ECO:0007669"/>
    <property type="project" value="TreeGrafter"/>
</dbReference>
<sequence>MRATLSWRIVKLLFVSAGLVLSLDEEKRKHADIIQMNFQDTYQNLTIKTMMMMNWVATHCPNASYVMKVDSDIFVNVLYLISQLRSSPQQGFITGSVIRDGRPRRDSHSKWHIPEELYPEDSFPPYVSGAGYVFSADLAGRISWASRFVWMIPLEDVYVGLCLRVLGVQPVYSRSLPMLRNLFEIGKLEYNRCTFAKLIIAEGLCKCYISVCFHYVSLCGTECRLIRKNEFKQL</sequence>
<name>A0A7N8YDI9_9TELE</name>
<comment type="similarity">
    <text evidence="3 13">Belongs to the glycosyltransferase 31 family.</text>
</comment>
<evidence type="ECO:0000256" key="10">
    <source>
        <dbReference type="ARBA" id="ARBA00023098"/>
    </source>
</evidence>
<evidence type="ECO:0000256" key="9">
    <source>
        <dbReference type="ARBA" id="ARBA00023034"/>
    </source>
</evidence>
<evidence type="ECO:0000313" key="15">
    <source>
        <dbReference type="Ensembl" id="ENSMAMP00000064091.1"/>
    </source>
</evidence>
<proteinExistence type="inferred from homology"/>
<reference evidence="15" key="2">
    <citation type="submission" date="2025-09" db="UniProtKB">
        <authorList>
            <consortium name="Ensembl"/>
        </authorList>
    </citation>
    <scope>IDENTIFICATION</scope>
</reference>
<evidence type="ECO:0000256" key="3">
    <source>
        <dbReference type="ARBA" id="ARBA00008661"/>
    </source>
</evidence>
<feature type="signal peptide" evidence="14">
    <location>
        <begin position="1"/>
        <end position="22"/>
    </location>
</feature>
<evidence type="ECO:0000256" key="12">
    <source>
        <dbReference type="ARBA" id="ARBA00023180"/>
    </source>
</evidence>
<dbReference type="Pfam" id="PF01762">
    <property type="entry name" value="Galactosyl_T"/>
    <property type="match status" value="1"/>
</dbReference>
<keyword evidence="9 13" id="KW-0333">Golgi apparatus</keyword>
<evidence type="ECO:0000256" key="1">
    <source>
        <dbReference type="ARBA" id="ARBA00004323"/>
    </source>
</evidence>
<evidence type="ECO:0000256" key="2">
    <source>
        <dbReference type="ARBA" id="ARBA00004922"/>
    </source>
</evidence>
<evidence type="ECO:0000256" key="14">
    <source>
        <dbReference type="SAM" id="SignalP"/>
    </source>
</evidence>
<keyword evidence="10" id="KW-0443">Lipid metabolism</keyword>